<dbReference type="EMBL" id="BAAAMN010000014">
    <property type="protein sequence ID" value="GAA2031256.1"/>
    <property type="molecule type" value="Genomic_DNA"/>
</dbReference>
<sequence>MTGAAAEKLFDSAVAPIVAASRGYWRAETDEEYHEWATYVGLKKTHKMYRSVQGGVVGTDDDGRPLDGLIMPWYSVKYTDLLRDGKDTSDFEPEWQLRPAEPVEVRPGKPMKYIFAKGASMHLDIHPATPTQWLKKAPVILFAEGLLKGDSAMTAHLIAHGADTGLLTNTSDDALDRLMDFMEDLPVDSQVLILRSPSATTFHSDPVSLGQLNLAGRVAWMGFDADIETNPMVWDQARKFHNHLINNQKVREVKLLSPTADDGGKDGIDDFLSHRGTWDALIDPDAGHLRRKLPERPRISDHNQKPGSWRITKDFADTEELKVLTDEYGMQAGFEWVPADISLGGQVVYIEDRREPTGQELMTGQALDPIEAGSADAYVGIEVSYRVDDHEPITHLVEGPITILRKLPAEWDQFDAHIPHGLSMHPHWPPRGQKGEKWLEAVKRASSNTETYIEWTKMGWVPVEGDMPAFIVGDTVTAWSHESASSVRPGITTDDLHNLSNFGIGGRPDHQVIHPADDLEGWRAQAVEDFNEVRKLYLDNEPWTDLGVAGIVLLSALRPVVPVFEPVANPRSTLFIHGPAGGGKSMTAKHIMAFWAANGSDFTSALPGSAEDTRAAMEHAVSITPIWTIDDLAPSPSRRAAEAQETAITDIIRSTFNASPKMRMTREMGVRKASKPAAQLIITAENELSVPSAAQRSITLRIGRGSLSPSPAVTNAIFNAAATGLQARVTQHAVLGLYDSLGPMGWQRITKLFTGYYAEEQELIQQMLITRSLPKSKVQRLSEVISDITIVIPYLETLEQGLGFGVEWGQYLFEDRAGRWGNEKLLREAIVDYMVSNYQEQQDTTPGKSIITAIRLALDMNQAHIESAEDPSRPPYVTDNDTAVSGLTDGHINSQLGWLIDAEGNARPQGPTIGRLVRSSKYGDVVLLDALAAFTVASRHHDSIILPGMKQGAAMSSIWEEGLAPEALHGLRGDAGNSRNSVRIRTDSNARFSGVPIDVRTLLELE</sequence>
<dbReference type="Gene3D" id="3.40.50.300">
    <property type="entry name" value="P-loop containing nucleotide triphosphate hydrolases"/>
    <property type="match status" value="1"/>
</dbReference>
<evidence type="ECO:0000313" key="1">
    <source>
        <dbReference type="EMBL" id="GAA2031256.1"/>
    </source>
</evidence>
<protein>
    <recommendedName>
        <fullName evidence="3">DUF927 domain-containing protein</fullName>
    </recommendedName>
</protein>
<reference evidence="2" key="1">
    <citation type="journal article" date="2019" name="Int. J. Syst. Evol. Microbiol.">
        <title>The Global Catalogue of Microorganisms (GCM) 10K type strain sequencing project: providing services to taxonomists for standard genome sequencing and annotation.</title>
        <authorList>
            <consortium name="The Broad Institute Genomics Platform"/>
            <consortium name="The Broad Institute Genome Sequencing Center for Infectious Disease"/>
            <person name="Wu L."/>
            <person name="Ma J."/>
        </authorList>
    </citation>
    <scope>NUCLEOTIDE SEQUENCE [LARGE SCALE GENOMIC DNA]</scope>
    <source>
        <strain evidence="2">JCM 13595</strain>
    </source>
</reference>
<dbReference type="Proteomes" id="UP001501461">
    <property type="component" value="Unassembled WGS sequence"/>
</dbReference>
<keyword evidence="2" id="KW-1185">Reference proteome</keyword>
<dbReference type="InterPro" id="IPR027417">
    <property type="entry name" value="P-loop_NTPase"/>
</dbReference>
<evidence type="ECO:0008006" key="3">
    <source>
        <dbReference type="Google" id="ProtNLM"/>
    </source>
</evidence>
<gene>
    <name evidence="1" type="ORF">GCM10009720_09400</name>
</gene>
<comment type="caution">
    <text evidence="1">The sequence shown here is derived from an EMBL/GenBank/DDBJ whole genome shotgun (WGS) entry which is preliminary data.</text>
</comment>
<name>A0ABP5FRM6_9MICC</name>
<accession>A0ABP5FRM6</accession>
<organism evidence="1 2">
    <name type="scientific">Yaniella flava</name>
    <dbReference type="NCBI Taxonomy" id="287930"/>
    <lineage>
        <taxon>Bacteria</taxon>
        <taxon>Bacillati</taxon>
        <taxon>Actinomycetota</taxon>
        <taxon>Actinomycetes</taxon>
        <taxon>Micrococcales</taxon>
        <taxon>Micrococcaceae</taxon>
        <taxon>Yaniella</taxon>
    </lineage>
</organism>
<proteinExistence type="predicted"/>
<evidence type="ECO:0000313" key="2">
    <source>
        <dbReference type="Proteomes" id="UP001501461"/>
    </source>
</evidence>